<proteinExistence type="predicted"/>
<gene>
    <name evidence="2" type="ORF">LACBIDRAFT_331226</name>
</gene>
<protein>
    <submittedName>
        <fullName evidence="2">Predicted protein</fullName>
    </submittedName>
</protein>
<feature type="region of interest" description="Disordered" evidence="1">
    <location>
        <begin position="1"/>
        <end position="155"/>
    </location>
</feature>
<dbReference type="HOGENOM" id="CLU_449819_0_0_1"/>
<keyword evidence="3" id="KW-1185">Reference proteome</keyword>
<accession>B0DNU8</accession>
<feature type="compositionally biased region" description="Low complexity" evidence="1">
    <location>
        <begin position="45"/>
        <end position="59"/>
    </location>
</feature>
<organism evidence="3">
    <name type="scientific">Laccaria bicolor (strain S238N-H82 / ATCC MYA-4686)</name>
    <name type="common">Bicoloured deceiver</name>
    <name type="synonym">Laccaria laccata var. bicolor</name>
    <dbReference type="NCBI Taxonomy" id="486041"/>
    <lineage>
        <taxon>Eukaryota</taxon>
        <taxon>Fungi</taxon>
        <taxon>Dikarya</taxon>
        <taxon>Basidiomycota</taxon>
        <taxon>Agaricomycotina</taxon>
        <taxon>Agaricomycetes</taxon>
        <taxon>Agaricomycetidae</taxon>
        <taxon>Agaricales</taxon>
        <taxon>Agaricineae</taxon>
        <taxon>Hydnangiaceae</taxon>
        <taxon>Laccaria</taxon>
    </lineage>
</organism>
<feature type="compositionally biased region" description="Polar residues" evidence="1">
    <location>
        <begin position="320"/>
        <end position="333"/>
    </location>
</feature>
<sequence>MEGNIVSSNERYHKPKSPGPHTAQRYSQPIPAQTTKSPRTEGGATRSQRSTRQPRPQTPANTPPSFLESAVAKVGRVAQSVTSTSPAKTKSVLVGNKKRALDAERTTTPTPQSYNNEARSIGNQFDPSHRPPWDEDIESTGDEGEQGEIDQNSMQTDSFSILADRLEDGDKRFKNLYSSLVEAGSLVQSLESDGMLGIIKADPKITGCLTEQPYKIIMEQQATLTQAMHEVIRTMASHMEKTEAIGDKVERMREETTFNFSAMAEQLKVLETANNATQTRFKTLDEIVGNTSPQNTGTAKNTSFTTSYATGPLPKPKGKTVNNPGQEKPNTNPAAAHHLSRAVIRFLPDGIRDEDRMEPALIVSTINNALANSQSLKAKHIRAVTASYNNQGNLIVSTRADQLAADLLQYAELFIPLINQGYETSAREDKRWFKIQIDGVSTHTMTRFGPRSVISAETVHEELLACNVIYAQAIDNIVAPPRWMRTQEELDNTLRSSLVFAVDDEEVARGILQGKTLAAFARHCPLRAYQDRPPVKQCKNCWGWDHKAENCPNPTRCRLCADNHKEEDHPAEPDCRKCKALEESDGPPSRCQKVPHSAREVWNSLCQ</sequence>
<name>B0DNU8_LACBS</name>
<dbReference type="Proteomes" id="UP000001194">
    <property type="component" value="Unassembled WGS sequence"/>
</dbReference>
<dbReference type="RefSeq" id="XP_001885641.1">
    <property type="nucleotide sequence ID" value="XM_001885606.1"/>
</dbReference>
<dbReference type="STRING" id="486041.B0DNU8"/>
<dbReference type="OrthoDB" id="2855870at2759"/>
<reference evidence="2 3" key="1">
    <citation type="journal article" date="2008" name="Nature">
        <title>The genome of Laccaria bicolor provides insights into mycorrhizal symbiosis.</title>
        <authorList>
            <person name="Martin F."/>
            <person name="Aerts A."/>
            <person name="Ahren D."/>
            <person name="Brun A."/>
            <person name="Danchin E.G.J."/>
            <person name="Duchaussoy F."/>
            <person name="Gibon J."/>
            <person name="Kohler A."/>
            <person name="Lindquist E."/>
            <person name="Pereda V."/>
            <person name="Salamov A."/>
            <person name="Shapiro H.J."/>
            <person name="Wuyts J."/>
            <person name="Blaudez D."/>
            <person name="Buee M."/>
            <person name="Brokstein P."/>
            <person name="Canbaeck B."/>
            <person name="Cohen D."/>
            <person name="Courty P.E."/>
            <person name="Coutinho P.M."/>
            <person name="Delaruelle C."/>
            <person name="Detter J.C."/>
            <person name="Deveau A."/>
            <person name="DiFazio S."/>
            <person name="Duplessis S."/>
            <person name="Fraissinet-Tachet L."/>
            <person name="Lucic E."/>
            <person name="Frey-Klett P."/>
            <person name="Fourrey C."/>
            <person name="Feussner I."/>
            <person name="Gay G."/>
            <person name="Grimwood J."/>
            <person name="Hoegger P.J."/>
            <person name="Jain P."/>
            <person name="Kilaru S."/>
            <person name="Labbe J."/>
            <person name="Lin Y.C."/>
            <person name="Legue V."/>
            <person name="Le Tacon F."/>
            <person name="Marmeisse R."/>
            <person name="Melayah D."/>
            <person name="Montanini B."/>
            <person name="Muratet M."/>
            <person name="Nehls U."/>
            <person name="Niculita-Hirzel H."/>
            <person name="Oudot-Le Secq M.P."/>
            <person name="Peter M."/>
            <person name="Quesneville H."/>
            <person name="Rajashekar B."/>
            <person name="Reich M."/>
            <person name="Rouhier N."/>
            <person name="Schmutz J."/>
            <person name="Yin T."/>
            <person name="Chalot M."/>
            <person name="Henrissat B."/>
            <person name="Kuees U."/>
            <person name="Lucas S."/>
            <person name="Van de Peer Y."/>
            <person name="Podila G.K."/>
            <person name="Polle A."/>
            <person name="Pukkila P.J."/>
            <person name="Richardson P.M."/>
            <person name="Rouze P."/>
            <person name="Sanders I.R."/>
            <person name="Stajich J.E."/>
            <person name="Tunlid A."/>
            <person name="Tuskan G."/>
            <person name="Grigoriev I.V."/>
        </authorList>
    </citation>
    <scope>NUCLEOTIDE SEQUENCE [LARGE SCALE GENOMIC DNA]</scope>
    <source>
        <strain evidence="3">S238N-H82 / ATCC MYA-4686</strain>
    </source>
</reference>
<dbReference type="GeneID" id="6081190"/>
<evidence type="ECO:0000313" key="3">
    <source>
        <dbReference type="Proteomes" id="UP000001194"/>
    </source>
</evidence>
<feature type="compositionally biased region" description="Polar residues" evidence="1">
    <location>
        <begin position="106"/>
        <end position="126"/>
    </location>
</feature>
<feature type="region of interest" description="Disordered" evidence="1">
    <location>
        <begin position="288"/>
        <end position="334"/>
    </location>
</feature>
<dbReference type="InParanoid" id="B0DNU8"/>
<evidence type="ECO:0000313" key="2">
    <source>
        <dbReference type="EMBL" id="EDR03788.1"/>
    </source>
</evidence>
<evidence type="ECO:0000256" key="1">
    <source>
        <dbReference type="SAM" id="MobiDB-lite"/>
    </source>
</evidence>
<feature type="compositionally biased region" description="Acidic residues" evidence="1">
    <location>
        <begin position="134"/>
        <end position="148"/>
    </location>
</feature>
<feature type="compositionally biased region" description="Polar residues" evidence="1">
    <location>
        <begin position="289"/>
        <end position="309"/>
    </location>
</feature>
<feature type="compositionally biased region" description="Polar residues" evidence="1">
    <location>
        <begin position="24"/>
        <end position="37"/>
    </location>
</feature>
<dbReference type="KEGG" id="lbc:LACBIDRAFT_331226"/>
<dbReference type="EMBL" id="DS547122">
    <property type="protein sequence ID" value="EDR03788.1"/>
    <property type="molecule type" value="Genomic_DNA"/>
</dbReference>
<feature type="compositionally biased region" description="Polar residues" evidence="1">
    <location>
        <begin position="79"/>
        <end position="88"/>
    </location>
</feature>
<dbReference type="AlphaFoldDB" id="B0DNU8"/>